<dbReference type="Gene3D" id="3.30.200.20">
    <property type="entry name" value="Phosphorylase Kinase, domain 1"/>
    <property type="match status" value="1"/>
</dbReference>
<dbReference type="PROSITE" id="PS50045">
    <property type="entry name" value="SIGMA54_INTERACT_4"/>
    <property type="match status" value="1"/>
</dbReference>
<dbReference type="Gene3D" id="1.10.10.60">
    <property type="entry name" value="Homeodomain-like"/>
    <property type="match status" value="1"/>
</dbReference>
<dbReference type="InterPro" id="IPR008271">
    <property type="entry name" value="Ser/Thr_kinase_AS"/>
</dbReference>
<dbReference type="InterPro" id="IPR025943">
    <property type="entry name" value="Sigma_54_int_dom_ATP-bd_2"/>
</dbReference>
<evidence type="ECO:0000256" key="8">
    <source>
        <dbReference type="SAM" id="MobiDB-lite"/>
    </source>
</evidence>
<dbReference type="SUPFAM" id="SSF55781">
    <property type="entry name" value="GAF domain-like"/>
    <property type="match status" value="1"/>
</dbReference>
<dbReference type="InterPro" id="IPR058031">
    <property type="entry name" value="AAA_lid_NorR"/>
</dbReference>
<keyword evidence="12" id="KW-1185">Reference proteome</keyword>
<keyword evidence="4" id="KW-0238">DNA-binding</keyword>
<evidence type="ECO:0000313" key="12">
    <source>
        <dbReference type="Proteomes" id="UP000309215"/>
    </source>
</evidence>
<keyword evidence="1 6" id="KW-0547">Nucleotide-binding</keyword>
<dbReference type="SMART" id="SM00382">
    <property type="entry name" value="AAA"/>
    <property type="match status" value="2"/>
</dbReference>
<dbReference type="SUPFAM" id="SSF48452">
    <property type="entry name" value="TPR-like"/>
    <property type="match status" value="1"/>
</dbReference>
<dbReference type="PROSITE" id="PS00675">
    <property type="entry name" value="SIGMA54_INTERACT_1"/>
    <property type="match status" value="1"/>
</dbReference>
<dbReference type="PROSITE" id="PS00676">
    <property type="entry name" value="SIGMA54_INTERACT_2"/>
    <property type="match status" value="1"/>
</dbReference>
<dbReference type="InterPro" id="IPR000719">
    <property type="entry name" value="Prot_kinase_dom"/>
</dbReference>
<dbReference type="Pfam" id="PF25199">
    <property type="entry name" value="nSTAND_NTPase5"/>
    <property type="match status" value="1"/>
</dbReference>
<dbReference type="InterPro" id="IPR011009">
    <property type="entry name" value="Kinase-like_dom_sf"/>
</dbReference>
<dbReference type="Gene3D" id="3.40.50.300">
    <property type="entry name" value="P-loop containing nucleotide triphosphate hydrolases"/>
    <property type="match status" value="1"/>
</dbReference>
<dbReference type="Pfam" id="PF00069">
    <property type="entry name" value="Pkinase"/>
    <property type="match status" value="1"/>
</dbReference>
<dbReference type="GO" id="GO:0005524">
    <property type="term" value="F:ATP binding"/>
    <property type="evidence" value="ECO:0007669"/>
    <property type="project" value="UniProtKB-UniRule"/>
</dbReference>
<dbReference type="InterPro" id="IPR002197">
    <property type="entry name" value="HTH_Fis"/>
</dbReference>
<sequence>MQLPPRYEPIAPLGKGGGGEVWSAKDRITGATVAVKVLAEGANEAEMLALVREAVALSGLEGLGVPRILGFGRLPNSPRAYLVRELVVGKSLAARFAEPDEPLEILAAIAQAADQLTRLHRALLLHGDLKPANIIVGPFGKATLVDLGLAANFRDGGERPSGLTPRYAAPELLTGARLGVRAEIYALGVTLREALVAVGPRLDPAVVAALEEVERRATATDPTSRFPSADELASAIRRAASLPMPEAFASRDALVWPIVGIDEHAAALDAQIEDLRSGGGIVVTGLPGAGKSTLLRRVAWWLGVKGRGVAWVEAALAPDPGQAMDLELAGAEEAEGAIVLVDDADRLAKPDLTRLAALREAGARVVVTFDPERLPNLPGPTLELFAVPPLDEARARDLVRSAIPSLGDVVAAHVARRAGHLPGKIRAIVEAIARAPVASAADVDRLLAEEDERGTDRERAMKLLDRGHVDEAAEVLARLEDDPSPAVAIARARLFTSRGDALRAIAELERVQDEALAADAEIAASYCLHAARALLRAGDYAGAETQAGAAAERTGLPAAADDAAPLPRAEGRRALSMLAIAADALAVSGLAQSFSSRHDDAKRTLTRAVRLARGVGGEPRILSVALGSLAFALQRDDQLDPAKAAYEEALSAAEQAGDAGSVATTRLNLAGIAKAQGDLAAALMHLEAAVDMGHRSGRVPTLRQALLNLANLELYLGRLARARVSIDQLALQRSELGPSQRAQLLSLEAEHAARSGDPAAAERLCGACAESWESLGRGVDAAEARLERVMIAPATSGDDARDLDAEIERASAALGGGSAHRPLLSLARARVATLRGDERQAAAHCEEALEAARASGQKDFVARALEARATLHEDGGKPMLARRDREAALAVLEEIASVLPRDLREVFWDDPRRRALRALCVPSVHTPPAAAPAPPNASPSSTLAAPRKAPTEERLARILEINRAIAGEVDLARLLEKVTDHAIALLGAERGFVILKSTQPRDEANPTAALPFALSVHAFRGREGDDAHARFSQSIAERVVHVGEPIVTVSAREDARMAGYVSVHQLMLQSIACVPIRARGGEVIGALYLETRLRAAMAFTDELPTLVALADQVAIAIETARLVGENARRARELEKKSAELERANGDLEVARAELEELLGLRTEELKATKRDLRSARAVIKGHFGYEGLVGRSEAMRRVYALIDRVKDTDIPVLVIGESGTGKEVVARAIHNAGPRAKKPFVGINVGAIPEHLLESELFGHVRGAFTGADRDRRGLFREAEGGTILLDEIGEMPPKMQAGLLRVLQEKVVRPVGGAREEPVNTRVVAATHRDLVAMTAAGTFREDLLYRLHVVEVRVPPLRERIEDIPILIDHFLGIFAARYGRERRSVSRAALRRLMGHGWPGNVRQLENVLLNAWVLSDQAELEPEDFELPEARLAPRPPSPPESLREGPRSASPEPSRKLSSLEAHKADERERILAALQASNWNRVKAARLVGLPRRTFYRRLKEYGIQ</sequence>
<dbReference type="Gene3D" id="1.10.8.60">
    <property type="match status" value="1"/>
</dbReference>
<evidence type="ECO:0000259" key="9">
    <source>
        <dbReference type="PROSITE" id="PS50011"/>
    </source>
</evidence>
<dbReference type="InterPro" id="IPR025662">
    <property type="entry name" value="Sigma_54_int_dom_ATP-bd_1"/>
</dbReference>
<evidence type="ECO:0000256" key="6">
    <source>
        <dbReference type="PROSITE-ProRule" id="PRU10141"/>
    </source>
</evidence>
<evidence type="ECO:0000259" key="10">
    <source>
        <dbReference type="PROSITE" id="PS50045"/>
    </source>
</evidence>
<dbReference type="Gene3D" id="3.30.450.40">
    <property type="match status" value="1"/>
</dbReference>
<dbReference type="InterPro" id="IPR025944">
    <property type="entry name" value="Sigma_54_int_dom_CS"/>
</dbReference>
<feature type="coiled-coil region" evidence="7">
    <location>
        <begin position="1123"/>
        <end position="1160"/>
    </location>
</feature>
<feature type="region of interest" description="Disordered" evidence="8">
    <location>
        <begin position="925"/>
        <end position="949"/>
    </location>
</feature>
<name>A0A4U1JDM2_9BACT</name>
<dbReference type="InterPro" id="IPR003593">
    <property type="entry name" value="AAA+_ATPase"/>
</dbReference>
<gene>
    <name evidence="11" type="ORF">E8A74_14200</name>
</gene>
<reference evidence="11 12" key="1">
    <citation type="submission" date="2019-04" db="EMBL/GenBank/DDBJ databases">
        <authorList>
            <person name="Li Y."/>
            <person name="Wang J."/>
        </authorList>
    </citation>
    <scope>NUCLEOTIDE SEQUENCE [LARGE SCALE GENOMIC DNA]</scope>
    <source>
        <strain evidence="11 12">DSM 14668</strain>
    </source>
</reference>
<proteinExistence type="predicted"/>
<dbReference type="PANTHER" id="PTHR32071">
    <property type="entry name" value="TRANSCRIPTIONAL REGULATORY PROTEIN"/>
    <property type="match status" value="1"/>
</dbReference>
<dbReference type="GO" id="GO:0043565">
    <property type="term" value="F:sequence-specific DNA binding"/>
    <property type="evidence" value="ECO:0007669"/>
    <property type="project" value="InterPro"/>
</dbReference>
<dbReference type="PROSITE" id="PS00107">
    <property type="entry name" value="PROTEIN_KINASE_ATP"/>
    <property type="match status" value="1"/>
</dbReference>
<dbReference type="Pfam" id="PF25601">
    <property type="entry name" value="AAA_lid_14"/>
    <property type="match status" value="1"/>
</dbReference>
<dbReference type="Gene3D" id="1.10.510.10">
    <property type="entry name" value="Transferase(Phosphotransferase) domain 1"/>
    <property type="match status" value="1"/>
</dbReference>
<dbReference type="CDD" id="cd00009">
    <property type="entry name" value="AAA"/>
    <property type="match status" value="1"/>
</dbReference>
<dbReference type="InterPro" id="IPR011990">
    <property type="entry name" value="TPR-like_helical_dom_sf"/>
</dbReference>
<dbReference type="SMART" id="SM00065">
    <property type="entry name" value="GAF"/>
    <property type="match status" value="1"/>
</dbReference>
<feature type="binding site" evidence="6">
    <location>
        <position position="36"/>
    </location>
    <ligand>
        <name>ATP</name>
        <dbReference type="ChEBI" id="CHEBI:30616"/>
    </ligand>
</feature>
<dbReference type="Pfam" id="PF00158">
    <property type="entry name" value="Sigma54_activat"/>
    <property type="match status" value="1"/>
</dbReference>
<dbReference type="InterPro" id="IPR057574">
    <property type="entry name" value="nSTAND_NTPase5_dom"/>
</dbReference>
<dbReference type="GO" id="GO:0004672">
    <property type="term" value="F:protein kinase activity"/>
    <property type="evidence" value="ECO:0007669"/>
    <property type="project" value="InterPro"/>
</dbReference>
<accession>A0A4U1JDM2</accession>
<feature type="domain" description="Protein kinase" evidence="9">
    <location>
        <begin position="7"/>
        <end position="259"/>
    </location>
</feature>
<dbReference type="Gene3D" id="1.25.40.10">
    <property type="entry name" value="Tetratricopeptide repeat domain"/>
    <property type="match status" value="1"/>
</dbReference>
<evidence type="ECO:0000313" key="11">
    <source>
        <dbReference type="EMBL" id="TKD08932.1"/>
    </source>
</evidence>
<organism evidence="11 12">
    <name type="scientific">Polyangium fumosum</name>
    <dbReference type="NCBI Taxonomy" id="889272"/>
    <lineage>
        <taxon>Bacteria</taxon>
        <taxon>Pseudomonadati</taxon>
        <taxon>Myxococcota</taxon>
        <taxon>Polyangia</taxon>
        <taxon>Polyangiales</taxon>
        <taxon>Polyangiaceae</taxon>
        <taxon>Polyangium</taxon>
    </lineage>
</organism>
<dbReference type="InterPro" id="IPR003018">
    <property type="entry name" value="GAF"/>
</dbReference>
<dbReference type="Pfam" id="PF02954">
    <property type="entry name" value="HTH_8"/>
    <property type="match status" value="1"/>
</dbReference>
<feature type="region of interest" description="Disordered" evidence="8">
    <location>
        <begin position="1431"/>
        <end position="1467"/>
    </location>
</feature>
<dbReference type="FunFam" id="3.40.50.300:FF:000006">
    <property type="entry name" value="DNA-binding transcriptional regulator NtrC"/>
    <property type="match status" value="1"/>
</dbReference>
<dbReference type="SUPFAM" id="SSF56112">
    <property type="entry name" value="Protein kinase-like (PK-like)"/>
    <property type="match status" value="1"/>
</dbReference>
<evidence type="ECO:0000256" key="3">
    <source>
        <dbReference type="ARBA" id="ARBA00023015"/>
    </source>
</evidence>
<protein>
    <submittedName>
        <fullName evidence="11">GAF domain-containing protein</fullName>
    </submittedName>
</protein>
<dbReference type="GO" id="GO:0006355">
    <property type="term" value="P:regulation of DNA-templated transcription"/>
    <property type="evidence" value="ECO:0007669"/>
    <property type="project" value="InterPro"/>
</dbReference>
<keyword evidence="7" id="KW-0175">Coiled coil</keyword>
<dbReference type="OrthoDB" id="9802322at2"/>
<dbReference type="InterPro" id="IPR009057">
    <property type="entry name" value="Homeodomain-like_sf"/>
</dbReference>
<dbReference type="EMBL" id="SSMQ01000012">
    <property type="protein sequence ID" value="TKD08932.1"/>
    <property type="molecule type" value="Genomic_DNA"/>
</dbReference>
<dbReference type="PROSITE" id="PS00108">
    <property type="entry name" value="PROTEIN_KINASE_ST"/>
    <property type="match status" value="1"/>
</dbReference>
<comment type="caution">
    <text evidence="11">The sequence shown here is derived from an EMBL/GenBank/DDBJ whole genome shotgun (WGS) entry which is preliminary data.</text>
</comment>
<evidence type="ECO:0000256" key="2">
    <source>
        <dbReference type="ARBA" id="ARBA00022840"/>
    </source>
</evidence>
<dbReference type="PROSITE" id="PS50011">
    <property type="entry name" value="PROTEIN_KINASE_DOM"/>
    <property type="match status" value="1"/>
</dbReference>
<dbReference type="InterPro" id="IPR019734">
    <property type="entry name" value="TPR_rpt"/>
</dbReference>
<dbReference type="InterPro" id="IPR029016">
    <property type="entry name" value="GAF-like_dom_sf"/>
</dbReference>
<evidence type="ECO:0000256" key="7">
    <source>
        <dbReference type="SAM" id="Coils"/>
    </source>
</evidence>
<dbReference type="InterPro" id="IPR017441">
    <property type="entry name" value="Protein_kinase_ATP_BS"/>
</dbReference>
<dbReference type="SMART" id="SM00028">
    <property type="entry name" value="TPR"/>
    <property type="match status" value="5"/>
</dbReference>
<dbReference type="CDD" id="cd14014">
    <property type="entry name" value="STKc_PknB_like"/>
    <property type="match status" value="1"/>
</dbReference>
<dbReference type="PRINTS" id="PR01590">
    <property type="entry name" value="HTHFIS"/>
</dbReference>
<keyword evidence="5" id="KW-0804">Transcription</keyword>
<dbReference type="InterPro" id="IPR027417">
    <property type="entry name" value="P-loop_NTPase"/>
</dbReference>
<dbReference type="SUPFAM" id="SSF46689">
    <property type="entry name" value="Homeodomain-like"/>
    <property type="match status" value="1"/>
</dbReference>
<dbReference type="InterPro" id="IPR002078">
    <property type="entry name" value="Sigma_54_int"/>
</dbReference>
<evidence type="ECO:0000256" key="4">
    <source>
        <dbReference type="ARBA" id="ARBA00023125"/>
    </source>
</evidence>
<keyword evidence="2 6" id="KW-0067">ATP-binding</keyword>
<dbReference type="Pfam" id="PF01590">
    <property type="entry name" value="GAF"/>
    <property type="match status" value="1"/>
</dbReference>
<evidence type="ECO:0000256" key="1">
    <source>
        <dbReference type="ARBA" id="ARBA00022741"/>
    </source>
</evidence>
<dbReference type="SMART" id="SM00220">
    <property type="entry name" value="S_TKc"/>
    <property type="match status" value="1"/>
</dbReference>
<dbReference type="SUPFAM" id="SSF52540">
    <property type="entry name" value="P-loop containing nucleoside triphosphate hydrolases"/>
    <property type="match status" value="2"/>
</dbReference>
<dbReference type="RefSeq" id="WP_136929529.1">
    <property type="nucleotide sequence ID" value="NZ_SSMQ01000012.1"/>
</dbReference>
<feature type="domain" description="Sigma-54 factor interaction" evidence="10">
    <location>
        <begin position="1188"/>
        <end position="1417"/>
    </location>
</feature>
<evidence type="ECO:0000256" key="5">
    <source>
        <dbReference type="ARBA" id="ARBA00023163"/>
    </source>
</evidence>
<keyword evidence="3" id="KW-0805">Transcription regulation</keyword>
<dbReference type="Proteomes" id="UP000309215">
    <property type="component" value="Unassembled WGS sequence"/>
</dbReference>
<dbReference type="PROSITE" id="PS00688">
    <property type="entry name" value="SIGMA54_INTERACT_3"/>
    <property type="match status" value="1"/>
</dbReference>